<accession>A0A6A6QU49</accession>
<evidence type="ECO:0008006" key="3">
    <source>
        <dbReference type="Google" id="ProtNLM"/>
    </source>
</evidence>
<name>A0A6A6QU49_9PEZI</name>
<dbReference type="EMBL" id="MU004188">
    <property type="protein sequence ID" value="KAF2495931.1"/>
    <property type="molecule type" value="Genomic_DNA"/>
</dbReference>
<organism evidence="1 2">
    <name type="scientific">Lophium mytilinum</name>
    <dbReference type="NCBI Taxonomy" id="390894"/>
    <lineage>
        <taxon>Eukaryota</taxon>
        <taxon>Fungi</taxon>
        <taxon>Dikarya</taxon>
        <taxon>Ascomycota</taxon>
        <taxon>Pezizomycotina</taxon>
        <taxon>Dothideomycetes</taxon>
        <taxon>Pleosporomycetidae</taxon>
        <taxon>Mytilinidiales</taxon>
        <taxon>Mytilinidiaceae</taxon>
        <taxon>Lophium</taxon>
    </lineage>
</organism>
<gene>
    <name evidence="1" type="ORF">BU16DRAFT_526465</name>
</gene>
<proteinExistence type="predicted"/>
<evidence type="ECO:0000313" key="1">
    <source>
        <dbReference type="EMBL" id="KAF2495931.1"/>
    </source>
</evidence>
<dbReference type="AlphaFoldDB" id="A0A6A6QU49"/>
<dbReference type="Proteomes" id="UP000799750">
    <property type="component" value="Unassembled WGS sequence"/>
</dbReference>
<keyword evidence="2" id="KW-1185">Reference proteome</keyword>
<reference evidence="1" key="1">
    <citation type="journal article" date="2020" name="Stud. Mycol.">
        <title>101 Dothideomycetes genomes: a test case for predicting lifestyles and emergence of pathogens.</title>
        <authorList>
            <person name="Haridas S."/>
            <person name="Albert R."/>
            <person name="Binder M."/>
            <person name="Bloem J."/>
            <person name="Labutti K."/>
            <person name="Salamov A."/>
            <person name="Andreopoulos B."/>
            <person name="Baker S."/>
            <person name="Barry K."/>
            <person name="Bills G."/>
            <person name="Bluhm B."/>
            <person name="Cannon C."/>
            <person name="Castanera R."/>
            <person name="Culley D."/>
            <person name="Daum C."/>
            <person name="Ezra D."/>
            <person name="Gonzalez J."/>
            <person name="Henrissat B."/>
            <person name="Kuo A."/>
            <person name="Liang C."/>
            <person name="Lipzen A."/>
            <person name="Lutzoni F."/>
            <person name="Magnuson J."/>
            <person name="Mondo S."/>
            <person name="Nolan M."/>
            <person name="Ohm R."/>
            <person name="Pangilinan J."/>
            <person name="Park H.-J."/>
            <person name="Ramirez L."/>
            <person name="Alfaro M."/>
            <person name="Sun H."/>
            <person name="Tritt A."/>
            <person name="Yoshinaga Y."/>
            <person name="Zwiers L.-H."/>
            <person name="Turgeon B."/>
            <person name="Goodwin S."/>
            <person name="Spatafora J."/>
            <person name="Crous P."/>
            <person name="Grigoriev I."/>
        </authorList>
    </citation>
    <scope>NUCLEOTIDE SEQUENCE</scope>
    <source>
        <strain evidence="1">CBS 269.34</strain>
    </source>
</reference>
<evidence type="ECO:0000313" key="2">
    <source>
        <dbReference type="Proteomes" id="UP000799750"/>
    </source>
</evidence>
<dbReference type="OrthoDB" id="5384804at2759"/>
<protein>
    <recommendedName>
        <fullName evidence="3">F-box domain-containing protein</fullName>
    </recommendedName>
</protein>
<sequence>MASLGGLPNELLVEVFSRLGDVGDVINLSQSFRAAQDVLDTRGFYLSIMRSVIKLSHTHRFDVQLCRLLELQKDLPNSLSAAEPCIYIIRDLTFGPISTFRDANELRLHDSILEPVDWISDNQIDDIVARYKGLHTLQSLYLLTPPTAPFLDPNLQDNELLRGLDAVQSRDLSEISDADLLLNASQRLGYTRVLDFAQRGRFHAAVTHYWILHIVRWTQCHFGYLYPRTGSNLRYDIMTFLDLQSTSPLLDAFDLLEIYIFLYKHLLPRHARTLADLWDEGTTMTYLSHTPGHYPDDSPRLFSTALPELNIPSTTSPLTVNPTLSRTGYGSGAVKPLDTVDSFKTFYLGACAALSPADIIDLTIRDDLMRHPPYPICTPPLSSLCSLVPSPNCIMDRQHRWLRLASFTNDRSIYRGTTYDDPHFVMLQEKIVLLAAESLKGYKGKLDKLRMWNNWRKDVKGCVWWWAASEEKAKMKVQRWKEKGLWHLQH</sequence>